<dbReference type="Gramene" id="OBART02G09510.1">
    <property type="protein sequence ID" value="OBART02G09510.1"/>
    <property type="gene ID" value="OBART02G09510"/>
</dbReference>
<proteinExistence type="predicted"/>
<evidence type="ECO:0008006" key="3">
    <source>
        <dbReference type="Google" id="ProtNLM"/>
    </source>
</evidence>
<dbReference type="HOGENOM" id="CLU_2726145_0_0_1"/>
<name>A0A0D3F2Q5_9ORYZ</name>
<accession>A0A0D3F2Q5</accession>
<evidence type="ECO:0000313" key="2">
    <source>
        <dbReference type="Proteomes" id="UP000026960"/>
    </source>
</evidence>
<dbReference type="STRING" id="65489.A0A0D3F2Q5"/>
<evidence type="ECO:0000313" key="1">
    <source>
        <dbReference type="EnsemblPlants" id="OBART02G09510.1"/>
    </source>
</evidence>
<dbReference type="PaxDb" id="65489-OBART02G09510.1"/>
<dbReference type="Gene3D" id="1.10.510.10">
    <property type="entry name" value="Transferase(Phosphotransferase) domain 1"/>
    <property type="match status" value="1"/>
</dbReference>
<dbReference type="Proteomes" id="UP000026960">
    <property type="component" value="Chromosome 2"/>
</dbReference>
<keyword evidence="2" id="KW-1185">Reference proteome</keyword>
<sequence>MWAQRGYGRHLSKDVVDKIVPDMARYLKEMKAMFKLGVECTAMDPQERPSMLTVLRRLTKLGSSEYMTPHFV</sequence>
<dbReference type="EnsemblPlants" id="OBART02G09510.1">
    <property type="protein sequence ID" value="OBART02G09510.1"/>
    <property type="gene ID" value="OBART02G09510"/>
</dbReference>
<protein>
    <recommendedName>
        <fullName evidence="3">Serine-threonine/tyrosine-protein kinase catalytic domain-containing protein</fullName>
    </recommendedName>
</protein>
<dbReference type="AlphaFoldDB" id="A0A0D3F2Q5"/>
<reference evidence="1" key="2">
    <citation type="submission" date="2015-03" db="UniProtKB">
        <authorList>
            <consortium name="EnsemblPlants"/>
        </authorList>
    </citation>
    <scope>IDENTIFICATION</scope>
</reference>
<reference evidence="1" key="1">
    <citation type="journal article" date="2009" name="Rice">
        <title>De Novo Next Generation Sequencing of Plant Genomes.</title>
        <authorList>
            <person name="Rounsley S."/>
            <person name="Marri P.R."/>
            <person name="Yu Y."/>
            <person name="He R."/>
            <person name="Sisneros N."/>
            <person name="Goicoechea J.L."/>
            <person name="Lee S.J."/>
            <person name="Angelova A."/>
            <person name="Kudrna D."/>
            <person name="Luo M."/>
            <person name="Affourtit J."/>
            <person name="Desany B."/>
            <person name="Knight J."/>
            <person name="Niazi F."/>
            <person name="Egholm M."/>
            <person name="Wing R.A."/>
        </authorList>
    </citation>
    <scope>NUCLEOTIDE SEQUENCE [LARGE SCALE GENOMIC DNA]</scope>
    <source>
        <strain evidence="1">cv. IRGC 105608</strain>
    </source>
</reference>
<organism evidence="1">
    <name type="scientific">Oryza barthii</name>
    <dbReference type="NCBI Taxonomy" id="65489"/>
    <lineage>
        <taxon>Eukaryota</taxon>
        <taxon>Viridiplantae</taxon>
        <taxon>Streptophyta</taxon>
        <taxon>Embryophyta</taxon>
        <taxon>Tracheophyta</taxon>
        <taxon>Spermatophyta</taxon>
        <taxon>Magnoliopsida</taxon>
        <taxon>Liliopsida</taxon>
        <taxon>Poales</taxon>
        <taxon>Poaceae</taxon>
        <taxon>BOP clade</taxon>
        <taxon>Oryzoideae</taxon>
        <taxon>Oryzeae</taxon>
        <taxon>Oryzinae</taxon>
        <taxon>Oryza</taxon>
    </lineage>
</organism>